<protein>
    <submittedName>
        <fullName evidence="3">Venom allergen 5</fullName>
    </submittedName>
</protein>
<comment type="subcellular location">
    <subcellularLocation>
        <location evidence="1">Secreted</location>
    </subcellularLocation>
</comment>
<sequence length="352" mass="40163">MWASSYTVGCGRSRFMIHGRGRFRSVERLVCNLSPAGPVPYRALWDPAVPAASCPPQSLPDQAYIALCDYQFEMDESVVVKNKMTIQEHILVNSVLEIDRNESINGLGSLEELYLTNLAIVTMNDIESSTLYNSIKKREAFDVKNNNVNVTDKHIELKTTRKAPDHMSPKISKKKLSTIGRPKTYNMEELNEIEDDHKENNYKITEDALKKFNDIYGDYNIVETQDENETTVTEAPRIEQMTDFIENGQTVDIRKNTINNNNNNFRKETINTSIFTTVAVVSYITETKYIAANGTGLNVLTQTSFANADIRETLKPKEKSIDDYLTDPDTMQQLEHTLDRMEHKMQRSRITA</sequence>
<comment type="caution">
    <text evidence="3">The sequence shown here is derived from an EMBL/GenBank/DDBJ whole genome shotgun (WGS) entry which is preliminary data.</text>
</comment>
<gene>
    <name evidence="3" type="ORF">OBRU01_23964</name>
</gene>
<dbReference type="Gene3D" id="3.40.33.10">
    <property type="entry name" value="CAP"/>
    <property type="match status" value="1"/>
</dbReference>
<keyword evidence="2" id="KW-0964">Secreted</keyword>
<evidence type="ECO:0000313" key="4">
    <source>
        <dbReference type="Proteomes" id="UP000037510"/>
    </source>
</evidence>
<evidence type="ECO:0000256" key="2">
    <source>
        <dbReference type="ARBA" id="ARBA00022525"/>
    </source>
</evidence>
<keyword evidence="4" id="KW-1185">Reference proteome</keyword>
<name>A0A0L7KMV0_OPEBR</name>
<reference evidence="3 4" key="1">
    <citation type="journal article" date="2015" name="Genome Biol. Evol.">
        <title>The genome of winter moth (Operophtera brumata) provides a genomic perspective on sexual dimorphism and phenology.</title>
        <authorList>
            <person name="Derks M.F."/>
            <person name="Smit S."/>
            <person name="Salis L."/>
            <person name="Schijlen E."/>
            <person name="Bossers A."/>
            <person name="Mateman C."/>
            <person name="Pijl A.S."/>
            <person name="de Ridder D."/>
            <person name="Groenen M.A."/>
            <person name="Visser M.E."/>
            <person name="Megens H.J."/>
        </authorList>
    </citation>
    <scope>NUCLEOTIDE SEQUENCE [LARGE SCALE GENOMIC DNA]</scope>
    <source>
        <strain evidence="3">WM2013NL</strain>
        <tissue evidence="3">Head and thorax</tissue>
    </source>
</reference>
<organism evidence="3 4">
    <name type="scientific">Operophtera brumata</name>
    <name type="common">Winter moth</name>
    <name type="synonym">Phalaena brumata</name>
    <dbReference type="NCBI Taxonomy" id="104452"/>
    <lineage>
        <taxon>Eukaryota</taxon>
        <taxon>Metazoa</taxon>
        <taxon>Ecdysozoa</taxon>
        <taxon>Arthropoda</taxon>
        <taxon>Hexapoda</taxon>
        <taxon>Insecta</taxon>
        <taxon>Pterygota</taxon>
        <taxon>Neoptera</taxon>
        <taxon>Endopterygota</taxon>
        <taxon>Lepidoptera</taxon>
        <taxon>Glossata</taxon>
        <taxon>Ditrysia</taxon>
        <taxon>Geometroidea</taxon>
        <taxon>Geometridae</taxon>
        <taxon>Larentiinae</taxon>
        <taxon>Operophtera</taxon>
    </lineage>
</organism>
<dbReference type="AlphaFoldDB" id="A0A0L7KMV0"/>
<dbReference type="InterPro" id="IPR035940">
    <property type="entry name" value="CAP_sf"/>
</dbReference>
<feature type="non-terminal residue" evidence="3">
    <location>
        <position position="1"/>
    </location>
</feature>
<evidence type="ECO:0000256" key="1">
    <source>
        <dbReference type="ARBA" id="ARBA00004613"/>
    </source>
</evidence>
<dbReference type="EMBL" id="JTDY01008328">
    <property type="protein sequence ID" value="KOB64618.1"/>
    <property type="molecule type" value="Genomic_DNA"/>
</dbReference>
<proteinExistence type="predicted"/>
<feature type="non-terminal residue" evidence="3">
    <location>
        <position position="352"/>
    </location>
</feature>
<evidence type="ECO:0000313" key="3">
    <source>
        <dbReference type="EMBL" id="KOB64618.1"/>
    </source>
</evidence>
<dbReference type="Proteomes" id="UP000037510">
    <property type="component" value="Unassembled WGS sequence"/>
</dbReference>
<accession>A0A0L7KMV0</accession>